<evidence type="ECO:0000256" key="2">
    <source>
        <dbReference type="ARBA" id="ARBA00022443"/>
    </source>
</evidence>
<dbReference type="InterPro" id="IPR033643">
    <property type="entry name" value="SYLF_SH3YL1-like"/>
</dbReference>
<dbReference type="InterPro" id="IPR036028">
    <property type="entry name" value="SH3-like_dom_sf"/>
</dbReference>
<sequence>MPFNSPLPAGLASECRKASRILNGFIDPGQGLDVVIPTDILRNAKGLAILTVLKGGFLFSGRAGSGLVIARLGDGSWSAPSAIGTLGMGFGGQVGAELTDFVMVLQTQSAVKAFMNYGNVTLGGNVSVAAGPVGRNAEASGTASIKSIAAVYSYSKTRGLFAGVSLEGSVIVERFDANAKMYGYKVKAKDLLGGSIPPPSEAGALYQALNKRFNYDGQYDFRQQGYHNFSDYNNGSSNDNSRQGSTRGFGDDNVFSDSNGYHSDSGLGRSQTFSRAAVRSMATGGGGGGGNRARSSSTTDRWQQNPTSSPQAAITATSVGRYGLNDDDILGTPDLTVGTGTPSSYDRPAITDGKIRARALFNFRGEQDGDLPFKKGDTIVIVKKTDTQQDWWTGEIGSRKGIFPANFVEIV</sequence>
<dbReference type="EMBL" id="LT554895">
    <property type="protein sequence ID" value="SAM08604.1"/>
    <property type="molecule type" value="Genomic_DNA"/>
</dbReference>
<dbReference type="Pfam" id="PF00018">
    <property type="entry name" value="SH3_1"/>
    <property type="match status" value="1"/>
</dbReference>
<dbReference type="PANTHER" id="PTHR15629:SF2">
    <property type="entry name" value="SH3 DOMAIN-CONTAINING YSC84-LIKE PROTEIN 1"/>
    <property type="match status" value="1"/>
</dbReference>
<dbReference type="AlphaFoldDB" id="A0A168SLL2"/>
<dbReference type="Pfam" id="PF04366">
    <property type="entry name" value="Ysc84"/>
    <property type="match status" value="1"/>
</dbReference>
<dbReference type="Proteomes" id="UP000078561">
    <property type="component" value="Unassembled WGS sequence"/>
</dbReference>
<gene>
    <name evidence="6" type="primary">ABSGL_14267.1 scaffold 14385</name>
</gene>
<dbReference type="Gene3D" id="2.30.30.40">
    <property type="entry name" value="SH3 Domains"/>
    <property type="match status" value="1"/>
</dbReference>
<name>A0A168SLL2_ABSGL</name>
<organism evidence="6">
    <name type="scientific">Absidia glauca</name>
    <name type="common">Pin mould</name>
    <dbReference type="NCBI Taxonomy" id="4829"/>
    <lineage>
        <taxon>Eukaryota</taxon>
        <taxon>Fungi</taxon>
        <taxon>Fungi incertae sedis</taxon>
        <taxon>Mucoromycota</taxon>
        <taxon>Mucoromycotina</taxon>
        <taxon>Mucoromycetes</taxon>
        <taxon>Mucorales</taxon>
        <taxon>Cunninghamellaceae</taxon>
        <taxon>Absidia</taxon>
    </lineage>
</organism>
<dbReference type="OMA" id="TQNDWWT"/>
<accession>A0A168SLL2</accession>
<keyword evidence="7" id="KW-1185">Reference proteome</keyword>
<dbReference type="SMART" id="SM00326">
    <property type="entry name" value="SH3"/>
    <property type="match status" value="1"/>
</dbReference>
<dbReference type="OrthoDB" id="443981at2759"/>
<dbReference type="InterPro" id="IPR051702">
    <property type="entry name" value="SH3_domain_YSC84-like"/>
</dbReference>
<dbReference type="InterPro" id="IPR007461">
    <property type="entry name" value="Ysc84_actin-binding"/>
</dbReference>
<dbReference type="PANTHER" id="PTHR15629">
    <property type="entry name" value="SH3YL1 PROTEIN"/>
    <property type="match status" value="1"/>
</dbReference>
<dbReference type="GO" id="GO:0051015">
    <property type="term" value="F:actin filament binding"/>
    <property type="evidence" value="ECO:0007669"/>
    <property type="project" value="TreeGrafter"/>
</dbReference>
<dbReference type="PRINTS" id="PR00452">
    <property type="entry name" value="SH3DOMAIN"/>
</dbReference>
<dbReference type="GO" id="GO:0051666">
    <property type="term" value="P:actin cortical patch localization"/>
    <property type="evidence" value="ECO:0007669"/>
    <property type="project" value="TreeGrafter"/>
</dbReference>
<dbReference type="GO" id="GO:0030479">
    <property type="term" value="C:actin cortical patch"/>
    <property type="evidence" value="ECO:0007669"/>
    <property type="project" value="TreeGrafter"/>
</dbReference>
<feature type="region of interest" description="Disordered" evidence="4">
    <location>
        <begin position="226"/>
        <end position="313"/>
    </location>
</feature>
<protein>
    <recommendedName>
        <fullName evidence="5">SH3 domain-containing protein</fullName>
    </recommendedName>
</protein>
<dbReference type="InParanoid" id="A0A168SLL2"/>
<dbReference type="InterPro" id="IPR001452">
    <property type="entry name" value="SH3_domain"/>
</dbReference>
<keyword evidence="2 3" id="KW-0728">SH3 domain</keyword>
<dbReference type="FunFam" id="2.30.30.40:FF:000100">
    <property type="entry name" value="SH3 domain-containing YSC84-like protein 1"/>
    <property type="match status" value="1"/>
</dbReference>
<dbReference type="SUPFAM" id="SSF50044">
    <property type="entry name" value="SH3-domain"/>
    <property type="match status" value="1"/>
</dbReference>
<feature type="compositionally biased region" description="Polar residues" evidence="4">
    <location>
        <begin position="293"/>
        <end position="313"/>
    </location>
</feature>
<evidence type="ECO:0000313" key="7">
    <source>
        <dbReference type="Proteomes" id="UP000078561"/>
    </source>
</evidence>
<feature type="compositionally biased region" description="Low complexity" evidence="4">
    <location>
        <begin position="228"/>
        <end position="241"/>
    </location>
</feature>
<feature type="compositionally biased region" description="Polar residues" evidence="4">
    <location>
        <begin position="255"/>
        <end position="274"/>
    </location>
</feature>
<dbReference type="STRING" id="4829.A0A168SLL2"/>
<feature type="domain" description="SH3" evidence="5">
    <location>
        <begin position="352"/>
        <end position="411"/>
    </location>
</feature>
<evidence type="ECO:0000313" key="6">
    <source>
        <dbReference type="EMBL" id="SAM08604.1"/>
    </source>
</evidence>
<reference evidence="6" key="1">
    <citation type="submission" date="2016-04" db="EMBL/GenBank/DDBJ databases">
        <authorList>
            <person name="Evans L.H."/>
            <person name="Alamgir A."/>
            <person name="Owens N."/>
            <person name="Weber N.D."/>
            <person name="Virtaneva K."/>
            <person name="Barbian K."/>
            <person name="Babar A."/>
            <person name="Rosenke K."/>
        </authorList>
    </citation>
    <scope>NUCLEOTIDE SEQUENCE [LARGE SCALE GENOMIC DNA]</scope>
    <source>
        <strain evidence="6">CBS 101.48</strain>
    </source>
</reference>
<dbReference type="GO" id="GO:0035091">
    <property type="term" value="F:phosphatidylinositol binding"/>
    <property type="evidence" value="ECO:0007669"/>
    <property type="project" value="TreeGrafter"/>
</dbReference>
<evidence type="ECO:0000256" key="1">
    <source>
        <dbReference type="ARBA" id="ARBA00007761"/>
    </source>
</evidence>
<dbReference type="CDD" id="cd11525">
    <property type="entry name" value="SYLF_SH3YL1_like"/>
    <property type="match status" value="1"/>
</dbReference>
<evidence type="ECO:0000256" key="4">
    <source>
        <dbReference type="SAM" id="MobiDB-lite"/>
    </source>
</evidence>
<dbReference type="PROSITE" id="PS50002">
    <property type="entry name" value="SH3"/>
    <property type="match status" value="1"/>
</dbReference>
<proteinExistence type="inferred from homology"/>
<comment type="similarity">
    <text evidence="1">Belongs to the SH3YL1 family.</text>
</comment>
<dbReference type="GO" id="GO:0051017">
    <property type="term" value="P:actin filament bundle assembly"/>
    <property type="evidence" value="ECO:0007669"/>
    <property type="project" value="TreeGrafter"/>
</dbReference>
<evidence type="ECO:0000256" key="3">
    <source>
        <dbReference type="PROSITE-ProRule" id="PRU00192"/>
    </source>
</evidence>
<evidence type="ECO:0000259" key="5">
    <source>
        <dbReference type="PROSITE" id="PS50002"/>
    </source>
</evidence>